<reference evidence="2 3" key="2">
    <citation type="journal article" date="2017" name="Nature">
        <title>The Apostasia genome and the evolution of orchids.</title>
        <authorList>
            <person name="Zhang G.Q."/>
            <person name="Liu K.W."/>
            <person name="Li Z."/>
            <person name="Lohaus R."/>
            <person name="Hsiao Y.Y."/>
            <person name="Niu S.C."/>
            <person name="Wang J.Y."/>
            <person name="Lin Y.C."/>
            <person name="Xu Q."/>
            <person name="Chen L.J."/>
            <person name="Yoshida K."/>
            <person name="Fujiwara S."/>
            <person name="Wang Z.W."/>
            <person name="Zhang Y.Q."/>
            <person name="Mitsuda N."/>
            <person name="Wang M."/>
            <person name="Liu G.H."/>
            <person name="Pecoraro L."/>
            <person name="Huang H.X."/>
            <person name="Xiao X.J."/>
            <person name="Lin M."/>
            <person name="Wu X.Y."/>
            <person name="Wu W.L."/>
            <person name="Chen Y.Y."/>
            <person name="Chang S.B."/>
            <person name="Sakamoto S."/>
            <person name="Ohme-Takagi M."/>
            <person name="Yagi M."/>
            <person name="Zeng S.J."/>
            <person name="Shen C.Y."/>
            <person name="Yeh C.M."/>
            <person name="Luo Y.B."/>
            <person name="Tsai W.C."/>
            <person name="Van de Peer Y."/>
            <person name="Liu Z.J."/>
        </authorList>
    </citation>
    <scope>NUCLEOTIDE SEQUENCE [LARGE SCALE GENOMIC DNA]</scope>
    <source>
        <tissue evidence="2">The whole plant</tissue>
    </source>
</reference>
<name>A0A2I0VIW4_9ASPA</name>
<evidence type="ECO:0000313" key="2">
    <source>
        <dbReference type="EMBL" id="PKU63334.1"/>
    </source>
</evidence>
<dbReference type="AlphaFoldDB" id="A0A2I0VIW4"/>
<proteinExistence type="predicted"/>
<protein>
    <submittedName>
        <fullName evidence="2">Uncharacterized protein</fullName>
    </submittedName>
</protein>
<dbReference type="Proteomes" id="UP000233837">
    <property type="component" value="Unassembled WGS sequence"/>
</dbReference>
<accession>A0A2I0VIW4</accession>
<evidence type="ECO:0000256" key="1">
    <source>
        <dbReference type="SAM" id="MobiDB-lite"/>
    </source>
</evidence>
<keyword evidence="3" id="KW-1185">Reference proteome</keyword>
<dbReference type="EMBL" id="KZ503501">
    <property type="protein sequence ID" value="PKU63334.1"/>
    <property type="molecule type" value="Genomic_DNA"/>
</dbReference>
<feature type="region of interest" description="Disordered" evidence="1">
    <location>
        <begin position="54"/>
        <end position="76"/>
    </location>
</feature>
<organism evidence="2 3">
    <name type="scientific">Dendrobium catenatum</name>
    <dbReference type="NCBI Taxonomy" id="906689"/>
    <lineage>
        <taxon>Eukaryota</taxon>
        <taxon>Viridiplantae</taxon>
        <taxon>Streptophyta</taxon>
        <taxon>Embryophyta</taxon>
        <taxon>Tracheophyta</taxon>
        <taxon>Spermatophyta</taxon>
        <taxon>Magnoliopsida</taxon>
        <taxon>Liliopsida</taxon>
        <taxon>Asparagales</taxon>
        <taxon>Orchidaceae</taxon>
        <taxon>Epidendroideae</taxon>
        <taxon>Malaxideae</taxon>
        <taxon>Dendrobiinae</taxon>
        <taxon>Dendrobium</taxon>
    </lineage>
</organism>
<reference evidence="2 3" key="1">
    <citation type="journal article" date="2016" name="Sci. Rep.">
        <title>The Dendrobium catenatum Lindl. genome sequence provides insights into polysaccharide synthase, floral development and adaptive evolution.</title>
        <authorList>
            <person name="Zhang G.Q."/>
            <person name="Xu Q."/>
            <person name="Bian C."/>
            <person name="Tsai W.C."/>
            <person name="Yeh C.M."/>
            <person name="Liu K.W."/>
            <person name="Yoshida K."/>
            <person name="Zhang L.S."/>
            <person name="Chang S.B."/>
            <person name="Chen F."/>
            <person name="Shi Y."/>
            <person name="Su Y.Y."/>
            <person name="Zhang Y.Q."/>
            <person name="Chen L.J."/>
            <person name="Yin Y."/>
            <person name="Lin M."/>
            <person name="Huang H."/>
            <person name="Deng H."/>
            <person name="Wang Z.W."/>
            <person name="Zhu S.L."/>
            <person name="Zhao X."/>
            <person name="Deng C."/>
            <person name="Niu S.C."/>
            <person name="Huang J."/>
            <person name="Wang M."/>
            <person name="Liu G.H."/>
            <person name="Yang H.J."/>
            <person name="Xiao X.J."/>
            <person name="Hsiao Y.Y."/>
            <person name="Wu W.L."/>
            <person name="Chen Y.Y."/>
            <person name="Mitsuda N."/>
            <person name="Ohme-Takagi M."/>
            <person name="Luo Y.B."/>
            <person name="Van de Peer Y."/>
            <person name="Liu Z.J."/>
        </authorList>
    </citation>
    <scope>NUCLEOTIDE SEQUENCE [LARGE SCALE GENOMIC DNA]</scope>
    <source>
        <tissue evidence="2">The whole plant</tissue>
    </source>
</reference>
<gene>
    <name evidence="2" type="ORF">MA16_Dca013378</name>
</gene>
<sequence>MTAYSSSLSYRDQFLASIAPPLLSSSIPRLTTSDQAARTCDTSVKHDLQRVMPDHHSTKILSMSEGGSSAQSDEEE</sequence>
<feature type="compositionally biased region" description="Polar residues" evidence="1">
    <location>
        <begin position="59"/>
        <end position="76"/>
    </location>
</feature>
<evidence type="ECO:0000313" key="3">
    <source>
        <dbReference type="Proteomes" id="UP000233837"/>
    </source>
</evidence>